<dbReference type="PRINTS" id="PR00038">
    <property type="entry name" value="HTHLUXR"/>
</dbReference>
<keyword evidence="2" id="KW-0238">DNA-binding</keyword>
<name>A0A376AFR5_9HYPH</name>
<accession>A0A376AFR5</accession>
<dbReference type="EMBL" id="UEYP01000002">
    <property type="protein sequence ID" value="SSC66497.1"/>
    <property type="molecule type" value="Genomic_DNA"/>
</dbReference>
<dbReference type="CDD" id="cd06170">
    <property type="entry name" value="LuxR_C_like"/>
    <property type="match status" value="1"/>
</dbReference>
<gene>
    <name evidence="5" type="ORF">RHIZ70_2205</name>
</gene>
<dbReference type="OrthoDB" id="3170288at2"/>
<dbReference type="RefSeq" id="WP_115669277.1">
    <property type="nucleotide sequence ID" value="NZ_UEYP01000002.1"/>
</dbReference>
<dbReference type="InterPro" id="IPR036693">
    <property type="entry name" value="TF_LuxR_autoind-bd_dom_sf"/>
</dbReference>
<dbReference type="Pfam" id="PF03472">
    <property type="entry name" value="Autoind_bind"/>
    <property type="match status" value="1"/>
</dbReference>
<protein>
    <recommendedName>
        <fullName evidence="4">HTH luxR-type domain-containing protein</fullName>
    </recommendedName>
</protein>
<sequence>MTNQGGYFDLLDWLQDQKVVRPLPFFRQMQAVFGITHIFYIDAACTPAGVKPHRLCHTFGTAAAHAVKALGPGIFEPPLRQALASIRPLDWSALAPGTPARDGLEQVAERLGITPCGVAYPLISREGRQAMLAVHVAAETGEWHRFRRLHDRDLHALAVEFHASLLQGNRPVGDEQATPRLTRREREALYWAAAGKSYWEIAVILGITERTVRYFMANARRKLNVVSNTQAVAEAAWRGLLPGPDLH</sequence>
<dbReference type="PANTHER" id="PTHR44688:SF16">
    <property type="entry name" value="DNA-BINDING TRANSCRIPTIONAL ACTIVATOR DEVR_DOSR"/>
    <property type="match status" value="1"/>
</dbReference>
<keyword evidence="3" id="KW-0804">Transcription</keyword>
<dbReference type="SUPFAM" id="SSF75516">
    <property type="entry name" value="Pheromone-binding domain of LuxR-like quorum-sensing transcription factors"/>
    <property type="match status" value="1"/>
</dbReference>
<dbReference type="InterPro" id="IPR036388">
    <property type="entry name" value="WH-like_DNA-bd_sf"/>
</dbReference>
<dbReference type="InterPro" id="IPR005143">
    <property type="entry name" value="TF_LuxR_autoind-bd_dom"/>
</dbReference>
<feature type="domain" description="HTH luxR-type" evidence="4">
    <location>
        <begin position="174"/>
        <end position="239"/>
    </location>
</feature>
<dbReference type="GO" id="GO:0003677">
    <property type="term" value="F:DNA binding"/>
    <property type="evidence" value="ECO:0007669"/>
    <property type="project" value="UniProtKB-KW"/>
</dbReference>
<keyword evidence="1" id="KW-0805">Transcription regulation</keyword>
<evidence type="ECO:0000313" key="5">
    <source>
        <dbReference type="EMBL" id="SSC66497.1"/>
    </source>
</evidence>
<dbReference type="Pfam" id="PF00196">
    <property type="entry name" value="GerE"/>
    <property type="match status" value="1"/>
</dbReference>
<dbReference type="AlphaFoldDB" id="A0A376AFR5"/>
<dbReference type="SMART" id="SM00421">
    <property type="entry name" value="HTH_LUXR"/>
    <property type="match status" value="1"/>
</dbReference>
<dbReference type="PANTHER" id="PTHR44688">
    <property type="entry name" value="DNA-BINDING TRANSCRIPTIONAL ACTIVATOR DEVR_DOSR"/>
    <property type="match status" value="1"/>
</dbReference>
<dbReference type="Gene3D" id="3.30.450.80">
    <property type="entry name" value="Transcription factor LuxR-like, autoinducer-binding domain"/>
    <property type="match status" value="1"/>
</dbReference>
<dbReference type="InterPro" id="IPR000792">
    <property type="entry name" value="Tscrpt_reg_LuxR_C"/>
</dbReference>
<dbReference type="InterPro" id="IPR016032">
    <property type="entry name" value="Sig_transdc_resp-reg_C-effctor"/>
</dbReference>
<organism evidence="5 6">
    <name type="scientific">Ciceribacter selenitireducens ATCC BAA-1503</name>
    <dbReference type="NCBI Taxonomy" id="1336235"/>
    <lineage>
        <taxon>Bacteria</taxon>
        <taxon>Pseudomonadati</taxon>
        <taxon>Pseudomonadota</taxon>
        <taxon>Alphaproteobacteria</taxon>
        <taxon>Hyphomicrobiales</taxon>
        <taxon>Rhizobiaceae</taxon>
        <taxon>Ciceribacter</taxon>
    </lineage>
</organism>
<dbReference type="PROSITE" id="PS50043">
    <property type="entry name" value="HTH_LUXR_2"/>
    <property type="match status" value="1"/>
</dbReference>
<keyword evidence="6" id="KW-1185">Reference proteome</keyword>
<dbReference type="STRING" id="1336235.GCA_000518785_00471"/>
<dbReference type="SUPFAM" id="SSF46894">
    <property type="entry name" value="C-terminal effector domain of the bipartite response regulators"/>
    <property type="match status" value="1"/>
</dbReference>
<proteinExistence type="predicted"/>
<evidence type="ECO:0000259" key="4">
    <source>
        <dbReference type="PROSITE" id="PS50043"/>
    </source>
</evidence>
<evidence type="ECO:0000256" key="1">
    <source>
        <dbReference type="ARBA" id="ARBA00023015"/>
    </source>
</evidence>
<evidence type="ECO:0000313" key="6">
    <source>
        <dbReference type="Proteomes" id="UP000254764"/>
    </source>
</evidence>
<evidence type="ECO:0000256" key="3">
    <source>
        <dbReference type="ARBA" id="ARBA00023163"/>
    </source>
</evidence>
<evidence type="ECO:0000256" key="2">
    <source>
        <dbReference type="ARBA" id="ARBA00023125"/>
    </source>
</evidence>
<dbReference type="GO" id="GO:0006355">
    <property type="term" value="P:regulation of DNA-templated transcription"/>
    <property type="evidence" value="ECO:0007669"/>
    <property type="project" value="InterPro"/>
</dbReference>
<dbReference type="PROSITE" id="PS00622">
    <property type="entry name" value="HTH_LUXR_1"/>
    <property type="match status" value="1"/>
</dbReference>
<dbReference type="Proteomes" id="UP000254764">
    <property type="component" value="Unassembled WGS sequence"/>
</dbReference>
<reference evidence="6" key="1">
    <citation type="submission" date="2018-07" db="EMBL/GenBank/DDBJ databases">
        <authorList>
            <person name="Peiro R."/>
            <person name="Begona"/>
            <person name="Cbmso G."/>
            <person name="Lopez M."/>
            <person name="Gonzalez S."/>
        </authorList>
    </citation>
    <scope>NUCLEOTIDE SEQUENCE [LARGE SCALE GENOMIC DNA]</scope>
</reference>
<dbReference type="Gene3D" id="1.10.10.10">
    <property type="entry name" value="Winged helix-like DNA-binding domain superfamily/Winged helix DNA-binding domain"/>
    <property type="match status" value="1"/>
</dbReference>